<dbReference type="PANTHER" id="PTHR32125">
    <property type="entry name" value="2-C-METHYL-D-ERYTHRITOL 4-PHOSPHATE CYTIDYLYLTRANSFERASE, CHLOROPLASTIC"/>
    <property type="match status" value="1"/>
</dbReference>
<dbReference type="SUPFAM" id="SSF53448">
    <property type="entry name" value="Nucleotide-diphospho-sugar transferases"/>
    <property type="match status" value="1"/>
</dbReference>
<dbReference type="PROSITE" id="PS01295">
    <property type="entry name" value="ISPD"/>
    <property type="match status" value="1"/>
</dbReference>
<dbReference type="Gene3D" id="3.90.550.10">
    <property type="entry name" value="Spore Coat Polysaccharide Biosynthesis Protein SpsA, Chain A"/>
    <property type="match status" value="1"/>
</dbReference>
<evidence type="ECO:0000256" key="2">
    <source>
        <dbReference type="ARBA" id="ARBA00004787"/>
    </source>
</evidence>
<feature type="site" description="Positions MEP for the nucleophilic attack" evidence="7">
    <location>
        <position position="171"/>
    </location>
</feature>
<evidence type="ECO:0000256" key="7">
    <source>
        <dbReference type="HAMAP-Rule" id="MF_00108"/>
    </source>
</evidence>
<accession>A0ABZ1BNX8</accession>
<dbReference type="NCBIfam" id="TIGR00453">
    <property type="entry name" value="ispD"/>
    <property type="match status" value="1"/>
</dbReference>
<protein>
    <recommendedName>
        <fullName evidence="7">2-C-methyl-D-erythritol 4-phosphate cytidylyltransferase</fullName>
        <ecNumber evidence="7">2.7.7.60</ecNumber>
    </recommendedName>
    <alternativeName>
        <fullName evidence="7">4-diphosphocytidyl-2C-methyl-D-erythritol synthase</fullName>
    </alternativeName>
    <alternativeName>
        <fullName evidence="7">MEP cytidylyltransferase</fullName>
        <shortName evidence="7">MCT</shortName>
    </alternativeName>
</protein>
<proteinExistence type="inferred from homology"/>
<keyword evidence="9" id="KW-1185">Reference proteome</keyword>
<keyword evidence="5 7" id="KW-0548">Nucleotidyltransferase</keyword>
<dbReference type="HAMAP" id="MF_00108">
    <property type="entry name" value="IspD"/>
    <property type="match status" value="1"/>
</dbReference>
<dbReference type="InterPro" id="IPR034683">
    <property type="entry name" value="IspD/TarI"/>
</dbReference>
<name>A0ABZ1BNX8_9FIRM</name>
<feature type="site" description="Transition state stabilizer" evidence="7">
    <location>
        <position position="35"/>
    </location>
</feature>
<keyword evidence="6 7" id="KW-0414">Isoprene biosynthesis</keyword>
<dbReference type="GO" id="GO:0050518">
    <property type="term" value="F:2-C-methyl-D-erythritol 4-phosphate cytidylyltransferase activity"/>
    <property type="evidence" value="ECO:0007669"/>
    <property type="project" value="UniProtKB-EC"/>
</dbReference>
<gene>
    <name evidence="7 8" type="primary">ispD</name>
    <name evidence="8" type="ORF">VLY81_12300</name>
</gene>
<comment type="catalytic activity">
    <reaction evidence="1 7">
        <text>2-C-methyl-D-erythritol 4-phosphate + CTP + H(+) = 4-CDP-2-C-methyl-D-erythritol + diphosphate</text>
        <dbReference type="Rhea" id="RHEA:13429"/>
        <dbReference type="ChEBI" id="CHEBI:15378"/>
        <dbReference type="ChEBI" id="CHEBI:33019"/>
        <dbReference type="ChEBI" id="CHEBI:37563"/>
        <dbReference type="ChEBI" id="CHEBI:57823"/>
        <dbReference type="ChEBI" id="CHEBI:58262"/>
        <dbReference type="EC" id="2.7.7.60"/>
    </reaction>
</comment>
<dbReference type="EC" id="2.7.7.60" evidence="7"/>
<comment type="pathway">
    <text evidence="2 7">Isoprenoid biosynthesis; isopentenyl diphosphate biosynthesis via DXP pathway; isopentenyl diphosphate from 1-deoxy-D-xylulose 5-phosphate: step 2/6.</text>
</comment>
<evidence type="ECO:0000256" key="5">
    <source>
        <dbReference type="ARBA" id="ARBA00022695"/>
    </source>
</evidence>
<keyword evidence="4 7" id="KW-0808">Transferase</keyword>
<organism evidence="8 9">
    <name type="scientific">Geochorda subterranea</name>
    <dbReference type="NCBI Taxonomy" id="3109564"/>
    <lineage>
        <taxon>Bacteria</taxon>
        <taxon>Bacillati</taxon>
        <taxon>Bacillota</taxon>
        <taxon>Limnochordia</taxon>
        <taxon>Limnochordales</taxon>
        <taxon>Geochordaceae</taxon>
        <taxon>Geochorda</taxon>
    </lineage>
</organism>
<dbReference type="Pfam" id="PF01128">
    <property type="entry name" value="IspD"/>
    <property type="match status" value="1"/>
</dbReference>
<feature type="site" description="Transition state stabilizer" evidence="7">
    <location>
        <position position="15"/>
    </location>
</feature>
<evidence type="ECO:0000256" key="6">
    <source>
        <dbReference type="ARBA" id="ARBA00023229"/>
    </source>
</evidence>
<comment type="function">
    <text evidence="7">Catalyzes the formation of 4-diphosphocytidyl-2-C-methyl-D-erythritol from CTP and 2-C-methyl-D-erythritol 4-phosphate (MEP).</text>
</comment>
<reference evidence="9" key="1">
    <citation type="submission" date="2023-12" db="EMBL/GenBank/DDBJ databases">
        <title>Novel isolates from deep terrestrial aquifers shed light on the physiology and ecology of the class Limnochordia.</title>
        <authorList>
            <person name="Karnachuk O.V."/>
            <person name="Lukina A.P."/>
            <person name="Avakyan M.R."/>
            <person name="Kadnikov V."/>
            <person name="Begmatov S."/>
            <person name="Beletsky A.V."/>
            <person name="Mardanov A.V."/>
            <person name="Ravin N.V."/>
        </authorList>
    </citation>
    <scope>NUCLEOTIDE SEQUENCE [LARGE SCALE GENOMIC DNA]</scope>
    <source>
        <strain evidence="9">LN</strain>
    </source>
</reference>
<sequence>MMTGAVVVAAGQGRRMAERWQHSPMAGVLGAPVAKQFLPLGGKPVVVHALSVFEACDAVDAVVLVVPEADVAYARREVVDRFALHKVRCVVAGGRRRQDSVLRGLWSLRDEGVDWEYVVVHDGVRPLVTETLVLKVLDEARRSGAATLGLPVRETVKVIDPDGRVSLTPERSRLWLIQTPQAFRFRLLLEAHERAAARDLEGPDDCTLVEAMGEPVRVVLGHPANIKVTEPEDLLVAEALMGWRHDGGMGVERRNGS</sequence>
<dbReference type="RefSeq" id="WP_324668491.1">
    <property type="nucleotide sequence ID" value="NZ_CP141614.1"/>
</dbReference>
<evidence type="ECO:0000256" key="3">
    <source>
        <dbReference type="ARBA" id="ARBA00009789"/>
    </source>
</evidence>
<feature type="site" description="Positions MEP for the nucleophilic attack" evidence="7">
    <location>
        <position position="227"/>
    </location>
</feature>
<dbReference type="EMBL" id="CP141614">
    <property type="protein sequence ID" value="WRP14188.1"/>
    <property type="molecule type" value="Genomic_DNA"/>
</dbReference>
<dbReference type="InterPro" id="IPR050088">
    <property type="entry name" value="IspD/TarI_cytidylyltransf_bact"/>
</dbReference>
<evidence type="ECO:0000256" key="1">
    <source>
        <dbReference type="ARBA" id="ARBA00001282"/>
    </source>
</evidence>
<evidence type="ECO:0000256" key="4">
    <source>
        <dbReference type="ARBA" id="ARBA00022679"/>
    </source>
</evidence>
<evidence type="ECO:0000313" key="9">
    <source>
        <dbReference type="Proteomes" id="UP001333102"/>
    </source>
</evidence>
<comment type="similarity">
    <text evidence="3 7">Belongs to the IspD/TarI cytidylyltransferase family. IspD subfamily.</text>
</comment>
<dbReference type="InterPro" id="IPR018294">
    <property type="entry name" value="ISPD_synthase_CS"/>
</dbReference>
<dbReference type="CDD" id="cd02516">
    <property type="entry name" value="CDP-ME_synthetase"/>
    <property type="match status" value="1"/>
</dbReference>
<dbReference type="InterPro" id="IPR001228">
    <property type="entry name" value="IspD"/>
</dbReference>
<dbReference type="Proteomes" id="UP001333102">
    <property type="component" value="Chromosome"/>
</dbReference>
<dbReference type="InterPro" id="IPR029044">
    <property type="entry name" value="Nucleotide-diphossugar_trans"/>
</dbReference>
<dbReference type="PANTHER" id="PTHR32125:SF4">
    <property type="entry name" value="2-C-METHYL-D-ERYTHRITOL 4-PHOSPHATE CYTIDYLYLTRANSFERASE, CHLOROPLASTIC"/>
    <property type="match status" value="1"/>
</dbReference>
<evidence type="ECO:0000313" key="8">
    <source>
        <dbReference type="EMBL" id="WRP14188.1"/>
    </source>
</evidence>